<evidence type="ECO:0000256" key="1">
    <source>
        <dbReference type="SAM" id="MobiDB-lite"/>
    </source>
</evidence>
<name>A0A1W0WXV0_HYPEX</name>
<evidence type="ECO:0000256" key="2">
    <source>
        <dbReference type="SAM" id="SignalP"/>
    </source>
</evidence>
<feature type="signal peptide" evidence="2">
    <location>
        <begin position="1"/>
        <end position="21"/>
    </location>
</feature>
<dbReference type="Proteomes" id="UP000192578">
    <property type="component" value="Unassembled WGS sequence"/>
</dbReference>
<dbReference type="InterPro" id="IPR032675">
    <property type="entry name" value="LRR_dom_sf"/>
</dbReference>
<dbReference type="Gene3D" id="3.80.10.10">
    <property type="entry name" value="Ribonuclease Inhibitor"/>
    <property type="match status" value="2"/>
</dbReference>
<sequence>MTARRWLLALPIAITIAIGRARLDQLILPHPTCQNVFRNQEPTTTVKCNQGTDMYVIPDNFTSALIHAKVVILEIKGGSVRNTGAASLPTRSTLQTVQLEQLNLADASPRFPMNIFFVNVRSHLKKISLRSVKLLHLSSTDFEGFLLLEQIHLVAVQVNSLGASIFESVTSDASLHMLLDFQLSEGTIEFMDWSFLRPVAKRLTNLKMDKLHLSANMWHCSGDVFRLDRVSTVSLRNNNLTQIPHCLLRSLNPKALTSLFLHSSQTAFCPESIKCDCCDLSFLASWLRDAGLSRATRSITCGEQKVTFEKFPEQIIYQSDCQATTTLGPNTNATQLAHSPTTMKVASSSTDHSMISASVAHSSDAAHDASISSPGADGIVTTTAMEADKNTTTSMNGITQNGEPSTTSLTGIYPCATRSPPSASDSPSACPLIDIASSSFRLDASSFVQHPTTNQLHPANSYRPPTTNQTTNRKNYYTTHYP</sequence>
<evidence type="ECO:0008006" key="5">
    <source>
        <dbReference type="Google" id="ProtNLM"/>
    </source>
</evidence>
<keyword evidence="2" id="KW-0732">Signal</keyword>
<feature type="region of interest" description="Disordered" evidence="1">
    <location>
        <begin position="451"/>
        <end position="482"/>
    </location>
</feature>
<dbReference type="AlphaFoldDB" id="A0A1W0WXV0"/>
<comment type="caution">
    <text evidence="3">The sequence shown here is derived from an EMBL/GenBank/DDBJ whole genome shotgun (WGS) entry which is preliminary data.</text>
</comment>
<organism evidence="3 4">
    <name type="scientific">Hypsibius exemplaris</name>
    <name type="common">Freshwater tardigrade</name>
    <dbReference type="NCBI Taxonomy" id="2072580"/>
    <lineage>
        <taxon>Eukaryota</taxon>
        <taxon>Metazoa</taxon>
        <taxon>Ecdysozoa</taxon>
        <taxon>Tardigrada</taxon>
        <taxon>Eutardigrada</taxon>
        <taxon>Parachela</taxon>
        <taxon>Hypsibioidea</taxon>
        <taxon>Hypsibiidae</taxon>
        <taxon>Hypsibius</taxon>
    </lineage>
</organism>
<accession>A0A1W0WXV0</accession>
<keyword evidence="4" id="KW-1185">Reference proteome</keyword>
<feature type="chain" id="PRO_5012190323" description="LRRCT domain-containing protein" evidence="2">
    <location>
        <begin position="22"/>
        <end position="482"/>
    </location>
</feature>
<gene>
    <name evidence="3" type="ORF">BV898_06033</name>
</gene>
<dbReference type="SUPFAM" id="SSF52047">
    <property type="entry name" value="RNI-like"/>
    <property type="match status" value="1"/>
</dbReference>
<reference evidence="4" key="1">
    <citation type="submission" date="2017-01" db="EMBL/GenBank/DDBJ databases">
        <title>Comparative genomics of anhydrobiosis in the tardigrade Hypsibius dujardini.</title>
        <authorList>
            <person name="Yoshida Y."/>
            <person name="Koutsovoulos G."/>
            <person name="Laetsch D."/>
            <person name="Stevens L."/>
            <person name="Kumar S."/>
            <person name="Horikawa D."/>
            <person name="Ishino K."/>
            <person name="Komine S."/>
            <person name="Tomita M."/>
            <person name="Blaxter M."/>
            <person name="Arakawa K."/>
        </authorList>
    </citation>
    <scope>NUCLEOTIDE SEQUENCE [LARGE SCALE GENOMIC DNA]</scope>
    <source>
        <strain evidence="4">Z151</strain>
    </source>
</reference>
<dbReference type="OrthoDB" id="643377at2759"/>
<evidence type="ECO:0000313" key="4">
    <source>
        <dbReference type="Proteomes" id="UP000192578"/>
    </source>
</evidence>
<evidence type="ECO:0000313" key="3">
    <source>
        <dbReference type="EMBL" id="OQV20030.1"/>
    </source>
</evidence>
<dbReference type="EMBL" id="MTYJ01000034">
    <property type="protein sequence ID" value="OQV20030.1"/>
    <property type="molecule type" value="Genomic_DNA"/>
</dbReference>
<proteinExistence type="predicted"/>
<protein>
    <recommendedName>
        <fullName evidence="5">LRRCT domain-containing protein</fullName>
    </recommendedName>
</protein>